<reference evidence="5" key="1">
    <citation type="journal article" date="2020" name="Stud. Mycol.">
        <title>101 Dothideomycetes genomes: a test case for predicting lifestyles and emergence of pathogens.</title>
        <authorList>
            <person name="Haridas S."/>
            <person name="Albert R."/>
            <person name="Binder M."/>
            <person name="Bloem J."/>
            <person name="Labutti K."/>
            <person name="Salamov A."/>
            <person name="Andreopoulos B."/>
            <person name="Baker S."/>
            <person name="Barry K."/>
            <person name="Bills G."/>
            <person name="Bluhm B."/>
            <person name="Cannon C."/>
            <person name="Castanera R."/>
            <person name="Culley D."/>
            <person name="Daum C."/>
            <person name="Ezra D."/>
            <person name="Gonzalez J."/>
            <person name="Henrissat B."/>
            <person name="Kuo A."/>
            <person name="Liang C."/>
            <person name="Lipzen A."/>
            <person name="Lutzoni F."/>
            <person name="Magnuson J."/>
            <person name="Mondo S."/>
            <person name="Nolan M."/>
            <person name="Ohm R."/>
            <person name="Pangilinan J."/>
            <person name="Park H.-J."/>
            <person name="Ramirez L."/>
            <person name="Alfaro M."/>
            <person name="Sun H."/>
            <person name="Tritt A."/>
            <person name="Yoshinaga Y."/>
            <person name="Zwiers L.-H."/>
            <person name="Turgeon B."/>
            <person name="Goodwin S."/>
            <person name="Spatafora J."/>
            <person name="Crous P."/>
            <person name="Grigoriev I."/>
        </authorList>
    </citation>
    <scope>NUCLEOTIDE SEQUENCE</scope>
    <source>
        <strain evidence="5">ATCC 16933</strain>
    </source>
</reference>
<sequence length="124" mass="13880">DKYDWRAQEDRLNAALPQFRTTVDISDPNARRRPHHDEEAAPGKSDAVPLLFCHGWPGSFIEVAPLAERKSAPRFHVVAPSIPGFGFSDASVEEGFGLRETARTFDGLMRKLGYERYVAHGTGW</sequence>
<dbReference type="OrthoDB" id="7130006at2759"/>
<gene>
    <name evidence="5" type="ORF">BDY21DRAFT_289013</name>
</gene>
<evidence type="ECO:0000256" key="3">
    <source>
        <dbReference type="SAM" id="MobiDB-lite"/>
    </source>
</evidence>
<dbReference type="EMBL" id="MU001686">
    <property type="protein sequence ID" value="KAF2455454.1"/>
    <property type="molecule type" value="Genomic_DNA"/>
</dbReference>
<feature type="region of interest" description="Disordered" evidence="3">
    <location>
        <begin position="23"/>
        <end position="43"/>
    </location>
</feature>
<dbReference type="InterPro" id="IPR010497">
    <property type="entry name" value="Epoxide_hydro_N"/>
</dbReference>
<dbReference type="GO" id="GO:0097176">
    <property type="term" value="P:epoxide metabolic process"/>
    <property type="evidence" value="ECO:0007669"/>
    <property type="project" value="TreeGrafter"/>
</dbReference>
<dbReference type="InterPro" id="IPR029058">
    <property type="entry name" value="AB_hydrolase_fold"/>
</dbReference>
<dbReference type="Proteomes" id="UP000799766">
    <property type="component" value="Unassembled WGS sequence"/>
</dbReference>
<dbReference type="PANTHER" id="PTHR21661">
    <property type="entry name" value="EPOXIDE HYDROLASE 1-RELATED"/>
    <property type="match status" value="1"/>
</dbReference>
<proteinExistence type="inferred from homology"/>
<dbReference type="GO" id="GO:0004301">
    <property type="term" value="F:epoxide hydrolase activity"/>
    <property type="evidence" value="ECO:0007669"/>
    <property type="project" value="TreeGrafter"/>
</dbReference>
<evidence type="ECO:0000259" key="4">
    <source>
        <dbReference type="Pfam" id="PF06441"/>
    </source>
</evidence>
<keyword evidence="6" id="KW-1185">Reference proteome</keyword>
<dbReference type="SUPFAM" id="SSF53474">
    <property type="entry name" value="alpha/beta-Hydrolases"/>
    <property type="match status" value="1"/>
</dbReference>
<evidence type="ECO:0000256" key="1">
    <source>
        <dbReference type="ARBA" id="ARBA00010088"/>
    </source>
</evidence>
<feature type="non-terminal residue" evidence="5">
    <location>
        <position position="1"/>
    </location>
</feature>
<comment type="similarity">
    <text evidence="1">Belongs to the peptidase S33 family.</text>
</comment>
<dbReference type="Gene3D" id="3.40.50.1820">
    <property type="entry name" value="alpha/beta hydrolase"/>
    <property type="match status" value="1"/>
</dbReference>
<protein>
    <submittedName>
        <fullName evidence="5">Alpha/Beta hydrolase protein</fullName>
    </submittedName>
</protein>
<organism evidence="5 6">
    <name type="scientific">Lineolata rhizophorae</name>
    <dbReference type="NCBI Taxonomy" id="578093"/>
    <lineage>
        <taxon>Eukaryota</taxon>
        <taxon>Fungi</taxon>
        <taxon>Dikarya</taxon>
        <taxon>Ascomycota</taxon>
        <taxon>Pezizomycotina</taxon>
        <taxon>Dothideomycetes</taxon>
        <taxon>Dothideomycetes incertae sedis</taxon>
        <taxon>Lineolatales</taxon>
        <taxon>Lineolataceae</taxon>
        <taxon>Lineolata</taxon>
    </lineage>
</organism>
<keyword evidence="2 5" id="KW-0378">Hydrolase</keyword>
<dbReference type="AlphaFoldDB" id="A0A6A6NVD3"/>
<evidence type="ECO:0000313" key="5">
    <source>
        <dbReference type="EMBL" id="KAF2455454.1"/>
    </source>
</evidence>
<dbReference type="PANTHER" id="PTHR21661:SF71">
    <property type="entry name" value="EPOXIDE HYDROLASE N-TERMINAL DOMAIN-CONTAINING PROTEIN"/>
    <property type="match status" value="1"/>
</dbReference>
<name>A0A6A6NVD3_9PEZI</name>
<evidence type="ECO:0000313" key="6">
    <source>
        <dbReference type="Proteomes" id="UP000799766"/>
    </source>
</evidence>
<evidence type="ECO:0000256" key="2">
    <source>
        <dbReference type="ARBA" id="ARBA00022801"/>
    </source>
</evidence>
<feature type="domain" description="Epoxide hydrolase N-terminal" evidence="4">
    <location>
        <begin position="1"/>
        <end position="63"/>
    </location>
</feature>
<dbReference type="Pfam" id="PF06441">
    <property type="entry name" value="EHN"/>
    <property type="match status" value="1"/>
</dbReference>
<accession>A0A6A6NVD3</accession>